<protein>
    <submittedName>
        <fullName evidence="2">Uncharacterized protein</fullName>
    </submittedName>
</protein>
<dbReference type="EMBL" id="MU128944">
    <property type="protein sequence ID" value="KAF9516073.1"/>
    <property type="molecule type" value="Genomic_DNA"/>
</dbReference>
<feature type="transmembrane region" description="Helical" evidence="1">
    <location>
        <begin position="163"/>
        <end position="184"/>
    </location>
</feature>
<keyword evidence="1" id="KW-0472">Membrane</keyword>
<organism evidence="2 3">
    <name type="scientific">Hydnum rufescens UP504</name>
    <dbReference type="NCBI Taxonomy" id="1448309"/>
    <lineage>
        <taxon>Eukaryota</taxon>
        <taxon>Fungi</taxon>
        <taxon>Dikarya</taxon>
        <taxon>Basidiomycota</taxon>
        <taxon>Agaricomycotina</taxon>
        <taxon>Agaricomycetes</taxon>
        <taxon>Cantharellales</taxon>
        <taxon>Hydnaceae</taxon>
        <taxon>Hydnum</taxon>
    </lineage>
</organism>
<evidence type="ECO:0000313" key="3">
    <source>
        <dbReference type="Proteomes" id="UP000886523"/>
    </source>
</evidence>
<gene>
    <name evidence="2" type="ORF">BS47DRAFT_1381245</name>
</gene>
<comment type="caution">
    <text evidence="2">The sequence shown here is derived from an EMBL/GenBank/DDBJ whole genome shotgun (WGS) entry which is preliminary data.</text>
</comment>
<accession>A0A9P6B1T3</accession>
<keyword evidence="3" id="KW-1185">Reference proteome</keyword>
<keyword evidence="1" id="KW-0812">Transmembrane</keyword>
<proteinExistence type="predicted"/>
<evidence type="ECO:0000256" key="1">
    <source>
        <dbReference type="SAM" id="Phobius"/>
    </source>
</evidence>
<reference evidence="2" key="1">
    <citation type="journal article" date="2020" name="Nat. Commun.">
        <title>Large-scale genome sequencing of mycorrhizal fungi provides insights into the early evolution of symbiotic traits.</title>
        <authorList>
            <person name="Miyauchi S."/>
            <person name="Kiss E."/>
            <person name="Kuo A."/>
            <person name="Drula E."/>
            <person name="Kohler A."/>
            <person name="Sanchez-Garcia M."/>
            <person name="Morin E."/>
            <person name="Andreopoulos B."/>
            <person name="Barry K.W."/>
            <person name="Bonito G."/>
            <person name="Buee M."/>
            <person name="Carver A."/>
            <person name="Chen C."/>
            <person name="Cichocki N."/>
            <person name="Clum A."/>
            <person name="Culley D."/>
            <person name="Crous P.W."/>
            <person name="Fauchery L."/>
            <person name="Girlanda M."/>
            <person name="Hayes R.D."/>
            <person name="Keri Z."/>
            <person name="LaButti K."/>
            <person name="Lipzen A."/>
            <person name="Lombard V."/>
            <person name="Magnuson J."/>
            <person name="Maillard F."/>
            <person name="Murat C."/>
            <person name="Nolan M."/>
            <person name="Ohm R.A."/>
            <person name="Pangilinan J."/>
            <person name="Pereira M.F."/>
            <person name="Perotto S."/>
            <person name="Peter M."/>
            <person name="Pfister S."/>
            <person name="Riley R."/>
            <person name="Sitrit Y."/>
            <person name="Stielow J.B."/>
            <person name="Szollosi G."/>
            <person name="Zifcakova L."/>
            <person name="Stursova M."/>
            <person name="Spatafora J.W."/>
            <person name="Tedersoo L."/>
            <person name="Vaario L.M."/>
            <person name="Yamada A."/>
            <person name="Yan M."/>
            <person name="Wang P."/>
            <person name="Xu J."/>
            <person name="Bruns T."/>
            <person name="Baldrian P."/>
            <person name="Vilgalys R."/>
            <person name="Dunand C."/>
            <person name="Henrissat B."/>
            <person name="Grigoriev I.V."/>
            <person name="Hibbett D."/>
            <person name="Nagy L.G."/>
            <person name="Martin F.M."/>
        </authorList>
    </citation>
    <scope>NUCLEOTIDE SEQUENCE</scope>
    <source>
        <strain evidence="2">UP504</strain>
    </source>
</reference>
<keyword evidence="1" id="KW-1133">Transmembrane helix</keyword>
<name>A0A9P6B1T3_9AGAM</name>
<dbReference type="AlphaFoldDB" id="A0A9P6B1T3"/>
<evidence type="ECO:0000313" key="2">
    <source>
        <dbReference type="EMBL" id="KAF9516073.1"/>
    </source>
</evidence>
<sequence length="572" mass="64235">MVNFVKFPRISVEQYRGSPRDERVLSLRREGGGSNTVVAISVTHRDSFVSGVSLPLCQLVIWSPSCPHYFLLFSIPLSFLSLSFMERPARLRLSPHSFQLFATQTIDPRSRHSHDGEYDLERTSLLSSQTLVTFDPSFDEENDVHPSLSSADRPLDLLSLAKCLSILGGILVASILIVLLLIFLTNPESNTRDVDSINITTTVTSAFVIDYSAYSTFPLTPLQYAEECWKQIKEHPNNGAYWFEPAQGFSDAPHFQTHVRGVCNSSITYMLDGSTSGLVSELAILAQAAALARERGSAFFVSDKYWNRGKWSDYFEPIEAGQPGADPGCAPPPPEELVACPRLVRHWVITFRTAKFHLGEKFADEYEDSKARGIQRQRPIYDRSRSSFLHTIRPNARVRKLISAARADLLPDAMTHTSPNGSYISVHIRRGDMGSQSWEYRGLPVPIPEFLEAVDREEGRQRLETSQPIFNMGGYRQVDWDDNGIQQWSPVERVRYTSGMIVDLALLTGLWTDIASQIPSATICTIKSTICKMMAIGLGFDRAFDHDKGLQWIEIDAKGIIEPVWEAFTLSF</sequence>
<dbReference type="Proteomes" id="UP000886523">
    <property type="component" value="Unassembled WGS sequence"/>
</dbReference>
<dbReference type="OrthoDB" id="2392789at2759"/>